<dbReference type="Pfam" id="PF00069">
    <property type="entry name" value="Pkinase"/>
    <property type="match status" value="1"/>
</dbReference>
<accession>A0A0C9ZC88</accession>
<evidence type="ECO:0000313" key="12">
    <source>
        <dbReference type="EMBL" id="KIK20037.1"/>
    </source>
</evidence>
<evidence type="ECO:0000256" key="2">
    <source>
        <dbReference type="ARBA" id="ARBA00022527"/>
    </source>
</evidence>
<feature type="region of interest" description="Disordered" evidence="10">
    <location>
        <begin position="579"/>
        <end position="625"/>
    </location>
</feature>
<dbReference type="Gene3D" id="1.10.510.10">
    <property type="entry name" value="Transferase(Phosphotransferase) domain 1"/>
    <property type="match status" value="1"/>
</dbReference>
<evidence type="ECO:0000256" key="3">
    <source>
        <dbReference type="ARBA" id="ARBA00022679"/>
    </source>
</evidence>
<comment type="catalytic activity">
    <reaction evidence="7">
        <text>L-threonyl-[protein] + ATP = O-phospho-L-threonyl-[protein] + ADP + H(+)</text>
        <dbReference type="Rhea" id="RHEA:46608"/>
        <dbReference type="Rhea" id="RHEA-COMP:11060"/>
        <dbReference type="Rhea" id="RHEA-COMP:11605"/>
        <dbReference type="ChEBI" id="CHEBI:15378"/>
        <dbReference type="ChEBI" id="CHEBI:30013"/>
        <dbReference type="ChEBI" id="CHEBI:30616"/>
        <dbReference type="ChEBI" id="CHEBI:61977"/>
        <dbReference type="ChEBI" id="CHEBI:456216"/>
        <dbReference type="EC" id="2.7.11.1"/>
    </reaction>
</comment>
<evidence type="ECO:0000313" key="13">
    <source>
        <dbReference type="Proteomes" id="UP000054018"/>
    </source>
</evidence>
<evidence type="ECO:0000256" key="6">
    <source>
        <dbReference type="ARBA" id="ARBA00022840"/>
    </source>
</evidence>
<dbReference type="Gene3D" id="3.30.200.20">
    <property type="entry name" value="Phosphorylase Kinase, domain 1"/>
    <property type="match status" value="1"/>
</dbReference>
<dbReference type="GO" id="GO:0004674">
    <property type="term" value="F:protein serine/threonine kinase activity"/>
    <property type="evidence" value="ECO:0007669"/>
    <property type="project" value="UniProtKB-KW"/>
</dbReference>
<dbReference type="PANTHER" id="PTHR24356">
    <property type="entry name" value="SERINE/THREONINE-PROTEIN KINASE"/>
    <property type="match status" value="1"/>
</dbReference>
<feature type="region of interest" description="Disordered" evidence="10">
    <location>
        <begin position="465"/>
        <end position="484"/>
    </location>
</feature>
<feature type="compositionally biased region" description="Low complexity" evidence="10">
    <location>
        <begin position="97"/>
        <end position="132"/>
    </location>
</feature>
<dbReference type="GO" id="GO:0005524">
    <property type="term" value="F:ATP binding"/>
    <property type="evidence" value="ECO:0007669"/>
    <property type="project" value="UniProtKB-UniRule"/>
</dbReference>
<reference evidence="12 13" key="1">
    <citation type="submission" date="2014-04" db="EMBL/GenBank/DDBJ databases">
        <authorList>
            <consortium name="DOE Joint Genome Institute"/>
            <person name="Kuo A."/>
            <person name="Kohler A."/>
            <person name="Costa M.D."/>
            <person name="Nagy L.G."/>
            <person name="Floudas D."/>
            <person name="Copeland A."/>
            <person name="Barry K.W."/>
            <person name="Cichocki N."/>
            <person name="Veneault-Fourrey C."/>
            <person name="LaButti K."/>
            <person name="Lindquist E.A."/>
            <person name="Lipzen A."/>
            <person name="Lundell T."/>
            <person name="Morin E."/>
            <person name="Murat C."/>
            <person name="Sun H."/>
            <person name="Tunlid A."/>
            <person name="Henrissat B."/>
            <person name="Grigoriev I.V."/>
            <person name="Hibbett D.S."/>
            <person name="Martin F."/>
            <person name="Nordberg H.P."/>
            <person name="Cantor M.N."/>
            <person name="Hua S.X."/>
        </authorList>
    </citation>
    <scope>NUCLEOTIDE SEQUENCE [LARGE SCALE GENOMIC DNA]</scope>
    <source>
        <strain evidence="12 13">441</strain>
    </source>
</reference>
<feature type="region of interest" description="Disordered" evidence="10">
    <location>
        <begin position="33"/>
        <end position="54"/>
    </location>
</feature>
<dbReference type="PROSITE" id="PS50011">
    <property type="entry name" value="PROTEIN_KINASE_DOM"/>
    <property type="match status" value="1"/>
</dbReference>
<feature type="region of interest" description="Disordered" evidence="10">
    <location>
        <begin position="73"/>
        <end position="132"/>
    </location>
</feature>
<dbReference type="InterPro" id="IPR008271">
    <property type="entry name" value="Ser/Thr_kinase_AS"/>
</dbReference>
<keyword evidence="3" id="KW-0808">Transferase</keyword>
<organism evidence="12 13">
    <name type="scientific">Pisolithus microcarpus 441</name>
    <dbReference type="NCBI Taxonomy" id="765257"/>
    <lineage>
        <taxon>Eukaryota</taxon>
        <taxon>Fungi</taxon>
        <taxon>Dikarya</taxon>
        <taxon>Basidiomycota</taxon>
        <taxon>Agaricomycotina</taxon>
        <taxon>Agaricomycetes</taxon>
        <taxon>Agaricomycetidae</taxon>
        <taxon>Boletales</taxon>
        <taxon>Sclerodermatineae</taxon>
        <taxon>Pisolithaceae</taxon>
        <taxon>Pisolithus</taxon>
    </lineage>
</organism>
<dbReference type="STRING" id="765257.A0A0C9ZC88"/>
<keyword evidence="6 9" id="KW-0067">ATP-binding</keyword>
<sequence length="687" mass="76249">MSFFHTFSRDTSSDHLADKKGLSKIWARIIHKTKGRRRASQGSSVTPPCTTSTSSSVAPVLIVAQRDACRVGMKAMSSRRRRSAPGPTITRYPLLRSSSDTLSSPSTSESSGRSASYESSSQSSSVSHLGGFSSEDEEVLPDIFEFHRIAVVGDARRLISEGETRIFRGLINNIPAPAPTKLNVDQFKVLKQLGQGGNGKVLEVRDRMSGKHLALKVIKKGQEDGPPDEFILMEQLAFVRNAGNRHATQLAASFHDSNNFYLLMDIHIGGDVQQLIKSMKVLPIELARFYAAELLVGLYELHARGIMHRDIKPANLLIDEKGHLAIADFGFAKIFDVPEGVHPYGESGSPCRSLYVAEEHCGTGDFLSPEMLLDDEYSFSVDYWAAGITIFEMLVGHTPWHRARCIEELADSICNAPTPTAAVPRPARALLFCMLDKNPNRRPSYDQMLTSAFFDGVDWDAVRTGRSRPPRFRPKEKKTSDADAPASVDFIRGEVYSPRRDPFPFFTWMSDSMEKERTRPTAYKIRASIASGLRWSRSQGRRIVHAAAHMPKYCSVRVAGRRGSRFAIEESDVQVGLASHHLPDRPQVTKPTLQGRVREPASISQETGPASTFTEKDSEGSAANDRLRRTLPSPLASPLKSNKLKTVIGSLGPSSIGARRKFWNWIKRLRRQTSETVSFEFVPPPDL</sequence>
<dbReference type="OrthoDB" id="68483at2759"/>
<keyword evidence="5" id="KW-0418">Kinase</keyword>
<feature type="binding site" evidence="9">
    <location>
        <position position="220"/>
    </location>
    <ligand>
        <name>ATP</name>
        <dbReference type="ChEBI" id="CHEBI:30616"/>
    </ligand>
</feature>
<evidence type="ECO:0000256" key="4">
    <source>
        <dbReference type="ARBA" id="ARBA00022741"/>
    </source>
</evidence>
<dbReference type="InterPro" id="IPR000719">
    <property type="entry name" value="Prot_kinase_dom"/>
</dbReference>
<proteinExistence type="predicted"/>
<evidence type="ECO:0000256" key="1">
    <source>
        <dbReference type="ARBA" id="ARBA00012513"/>
    </source>
</evidence>
<dbReference type="InterPro" id="IPR017441">
    <property type="entry name" value="Protein_kinase_ATP_BS"/>
</dbReference>
<dbReference type="SUPFAM" id="SSF56112">
    <property type="entry name" value="Protein kinase-like (PK-like)"/>
    <property type="match status" value="1"/>
</dbReference>
<dbReference type="SMART" id="SM00220">
    <property type="entry name" value="S_TKc"/>
    <property type="match status" value="1"/>
</dbReference>
<keyword evidence="2" id="KW-0723">Serine/threonine-protein kinase</keyword>
<feature type="compositionally biased region" description="Basic residues" evidence="10">
    <location>
        <begin position="465"/>
        <end position="476"/>
    </location>
</feature>
<dbReference type="EC" id="2.7.11.1" evidence="1"/>
<dbReference type="EMBL" id="KN833773">
    <property type="protein sequence ID" value="KIK20037.1"/>
    <property type="molecule type" value="Genomic_DNA"/>
</dbReference>
<gene>
    <name evidence="12" type="ORF">PISMIDRAFT_682678</name>
</gene>
<dbReference type="InterPro" id="IPR011009">
    <property type="entry name" value="Kinase-like_dom_sf"/>
</dbReference>
<dbReference type="PANTHER" id="PTHR24356:SF1">
    <property type="entry name" value="SERINE_THREONINE-PROTEIN KINASE GREATWALL"/>
    <property type="match status" value="1"/>
</dbReference>
<dbReference type="AlphaFoldDB" id="A0A0C9ZC88"/>
<protein>
    <recommendedName>
        <fullName evidence="1">non-specific serine/threonine protein kinase</fullName>
        <ecNumber evidence="1">2.7.11.1</ecNumber>
    </recommendedName>
</protein>
<comment type="catalytic activity">
    <reaction evidence="8">
        <text>L-seryl-[protein] + ATP = O-phospho-L-seryl-[protein] + ADP + H(+)</text>
        <dbReference type="Rhea" id="RHEA:17989"/>
        <dbReference type="Rhea" id="RHEA-COMP:9863"/>
        <dbReference type="Rhea" id="RHEA-COMP:11604"/>
        <dbReference type="ChEBI" id="CHEBI:15378"/>
        <dbReference type="ChEBI" id="CHEBI:29999"/>
        <dbReference type="ChEBI" id="CHEBI:30616"/>
        <dbReference type="ChEBI" id="CHEBI:83421"/>
        <dbReference type="ChEBI" id="CHEBI:456216"/>
        <dbReference type="EC" id="2.7.11.1"/>
    </reaction>
</comment>
<evidence type="ECO:0000256" key="8">
    <source>
        <dbReference type="ARBA" id="ARBA00048679"/>
    </source>
</evidence>
<feature type="domain" description="Protein kinase" evidence="11">
    <location>
        <begin position="187"/>
        <end position="454"/>
    </location>
</feature>
<evidence type="ECO:0000256" key="10">
    <source>
        <dbReference type="SAM" id="MobiDB-lite"/>
    </source>
</evidence>
<evidence type="ECO:0000259" key="11">
    <source>
        <dbReference type="PROSITE" id="PS50011"/>
    </source>
</evidence>
<evidence type="ECO:0000256" key="9">
    <source>
        <dbReference type="PROSITE-ProRule" id="PRU10141"/>
    </source>
</evidence>
<keyword evidence="13" id="KW-1185">Reference proteome</keyword>
<evidence type="ECO:0000256" key="5">
    <source>
        <dbReference type="ARBA" id="ARBA00022777"/>
    </source>
</evidence>
<keyword evidence="4 9" id="KW-0547">Nucleotide-binding</keyword>
<feature type="compositionally biased region" description="Polar residues" evidence="10">
    <location>
        <begin position="602"/>
        <end position="613"/>
    </location>
</feature>
<dbReference type="Proteomes" id="UP000054018">
    <property type="component" value="Unassembled WGS sequence"/>
</dbReference>
<dbReference type="HOGENOM" id="CLU_030972_0_0_1"/>
<name>A0A0C9ZC88_9AGAM</name>
<dbReference type="PROSITE" id="PS00107">
    <property type="entry name" value="PROTEIN_KINASE_ATP"/>
    <property type="match status" value="1"/>
</dbReference>
<reference evidence="13" key="2">
    <citation type="submission" date="2015-01" db="EMBL/GenBank/DDBJ databases">
        <title>Evolutionary Origins and Diversification of the Mycorrhizal Mutualists.</title>
        <authorList>
            <consortium name="DOE Joint Genome Institute"/>
            <consortium name="Mycorrhizal Genomics Consortium"/>
            <person name="Kohler A."/>
            <person name="Kuo A."/>
            <person name="Nagy L.G."/>
            <person name="Floudas D."/>
            <person name="Copeland A."/>
            <person name="Barry K.W."/>
            <person name="Cichocki N."/>
            <person name="Veneault-Fourrey C."/>
            <person name="LaButti K."/>
            <person name="Lindquist E.A."/>
            <person name="Lipzen A."/>
            <person name="Lundell T."/>
            <person name="Morin E."/>
            <person name="Murat C."/>
            <person name="Riley R."/>
            <person name="Ohm R."/>
            <person name="Sun H."/>
            <person name="Tunlid A."/>
            <person name="Henrissat B."/>
            <person name="Grigoriev I.V."/>
            <person name="Hibbett D.S."/>
            <person name="Martin F."/>
        </authorList>
    </citation>
    <scope>NUCLEOTIDE SEQUENCE [LARGE SCALE GENOMIC DNA]</scope>
    <source>
        <strain evidence="13">441</strain>
    </source>
</reference>
<dbReference type="PROSITE" id="PS00108">
    <property type="entry name" value="PROTEIN_KINASE_ST"/>
    <property type="match status" value="1"/>
</dbReference>
<feature type="compositionally biased region" description="Low complexity" evidence="10">
    <location>
        <begin position="43"/>
        <end position="54"/>
    </location>
</feature>
<dbReference type="InterPro" id="IPR050236">
    <property type="entry name" value="Ser_Thr_kinase_AGC"/>
</dbReference>
<evidence type="ECO:0000256" key="7">
    <source>
        <dbReference type="ARBA" id="ARBA00047899"/>
    </source>
</evidence>